<dbReference type="Gene3D" id="1.10.510.10">
    <property type="entry name" value="Transferase(Phosphotransferase) domain 1"/>
    <property type="match status" value="2"/>
</dbReference>
<dbReference type="SUPFAM" id="SSF56112">
    <property type="entry name" value="Protein kinase-like (PK-like)"/>
    <property type="match status" value="1"/>
</dbReference>
<dbReference type="InterPro" id="IPR011009">
    <property type="entry name" value="Kinase-like_dom_sf"/>
</dbReference>
<dbReference type="InterPro" id="IPR000719">
    <property type="entry name" value="Prot_kinase_dom"/>
</dbReference>
<evidence type="ECO:0000256" key="3">
    <source>
        <dbReference type="ARBA" id="ARBA00022679"/>
    </source>
</evidence>
<evidence type="ECO:0000259" key="9">
    <source>
        <dbReference type="PROSITE" id="PS50011"/>
    </source>
</evidence>
<dbReference type="EMBL" id="GG738867">
    <property type="protein sequence ID" value="EFC44592.1"/>
    <property type="molecule type" value="Genomic_DNA"/>
</dbReference>
<keyword evidence="4 7" id="KW-0547">Nucleotide-binding</keyword>
<keyword evidence="6 7" id="KW-0067">ATP-binding</keyword>
<keyword evidence="11" id="KW-1185">Reference proteome</keyword>
<feature type="compositionally biased region" description="Low complexity" evidence="8">
    <location>
        <begin position="141"/>
        <end position="157"/>
    </location>
</feature>
<protein>
    <recommendedName>
        <fullName evidence="2">non-specific serine/threonine protein kinase</fullName>
        <ecNumber evidence="2">2.7.11.1</ecNumber>
    </recommendedName>
</protein>
<feature type="binding site" evidence="7">
    <location>
        <position position="331"/>
    </location>
    <ligand>
        <name>ATP</name>
        <dbReference type="ChEBI" id="CHEBI:30616"/>
    </ligand>
</feature>
<feature type="domain" description="Protein kinase" evidence="9">
    <location>
        <begin position="304"/>
        <end position="534"/>
    </location>
</feature>
<dbReference type="PANTHER" id="PTHR43671">
    <property type="entry name" value="SERINE/THREONINE-PROTEIN KINASE NEK"/>
    <property type="match status" value="1"/>
</dbReference>
<dbReference type="GeneID" id="8848615"/>
<accession>D2VEZ5</accession>
<keyword evidence="3" id="KW-0808">Transferase</keyword>
<dbReference type="PANTHER" id="PTHR43671:SF13">
    <property type="entry name" value="SERINE_THREONINE-PROTEIN KINASE NEK2"/>
    <property type="match status" value="1"/>
</dbReference>
<dbReference type="OMA" id="FTMKYYE"/>
<dbReference type="OrthoDB" id="4161460at2759"/>
<feature type="region of interest" description="Disordered" evidence="8">
    <location>
        <begin position="92"/>
        <end position="123"/>
    </location>
</feature>
<dbReference type="KEGG" id="ngr:NAEGRDRAFT_58002"/>
<evidence type="ECO:0000256" key="4">
    <source>
        <dbReference type="ARBA" id="ARBA00022741"/>
    </source>
</evidence>
<dbReference type="RefSeq" id="XP_002677336.1">
    <property type="nucleotide sequence ID" value="XM_002677290.1"/>
</dbReference>
<feature type="compositionally biased region" description="Polar residues" evidence="8">
    <location>
        <begin position="907"/>
        <end position="916"/>
    </location>
</feature>
<feature type="region of interest" description="Disordered" evidence="8">
    <location>
        <begin position="1"/>
        <end position="63"/>
    </location>
</feature>
<dbReference type="VEuPathDB" id="AmoebaDB:NAEGRDRAFT_58002"/>
<dbReference type="AlphaFoldDB" id="D2VEZ5"/>
<evidence type="ECO:0000313" key="11">
    <source>
        <dbReference type="Proteomes" id="UP000006671"/>
    </source>
</evidence>
<feature type="compositionally biased region" description="Polar residues" evidence="8">
    <location>
        <begin position="825"/>
        <end position="852"/>
    </location>
</feature>
<feature type="compositionally biased region" description="Low complexity" evidence="8">
    <location>
        <begin position="49"/>
        <end position="62"/>
    </location>
</feature>
<dbReference type="InParanoid" id="D2VEZ5"/>
<dbReference type="InterPro" id="IPR017441">
    <property type="entry name" value="Protein_kinase_ATP_BS"/>
</dbReference>
<proteinExistence type="inferred from homology"/>
<feature type="region of interest" description="Disordered" evidence="8">
    <location>
        <begin position="137"/>
        <end position="170"/>
    </location>
</feature>
<evidence type="ECO:0000313" key="10">
    <source>
        <dbReference type="EMBL" id="EFC44592.1"/>
    </source>
</evidence>
<feature type="region of interest" description="Disordered" evidence="8">
    <location>
        <begin position="611"/>
        <end position="702"/>
    </location>
</feature>
<dbReference type="EC" id="2.7.11.1" evidence="2"/>
<evidence type="ECO:0000256" key="8">
    <source>
        <dbReference type="SAM" id="MobiDB-lite"/>
    </source>
</evidence>
<organism evidence="11">
    <name type="scientific">Naegleria gruberi</name>
    <name type="common">Amoeba</name>
    <dbReference type="NCBI Taxonomy" id="5762"/>
    <lineage>
        <taxon>Eukaryota</taxon>
        <taxon>Discoba</taxon>
        <taxon>Heterolobosea</taxon>
        <taxon>Tetramitia</taxon>
        <taxon>Eutetramitia</taxon>
        <taxon>Vahlkampfiidae</taxon>
        <taxon>Naegleria</taxon>
    </lineage>
</organism>
<feature type="region of interest" description="Disordered" evidence="8">
    <location>
        <begin position="213"/>
        <end position="233"/>
    </location>
</feature>
<feature type="region of interest" description="Disordered" evidence="8">
    <location>
        <begin position="800"/>
        <end position="917"/>
    </location>
</feature>
<feature type="compositionally biased region" description="Low complexity" evidence="8">
    <location>
        <begin position="868"/>
        <end position="879"/>
    </location>
</feature>
<feature type="compositionally biased region" description="Low complexity" evidence="8">
    <location>
        <begin position="114"/>
        <end position="123"/>
    </location>
</feature>
<evidence type="ECO:0000256" key="5">
    <source>
        <dbReference type="ARBA" id="ARBA00022777"/>
    </source>
</evidence>
<dbReference type="eggNOG" id="KOG0575">
    <property type="taxonomic scope" value="Eukaryota"/>
</dbReference>
<evidence type="ECO:0000256" key="6">
    <source>
        <dbReference type="ARBA" id="ARBA00022840"/>
    </source>
</evidence>
<feature type="compositionally biased region" description="Low complexity" evidence="8">
    <location>
        <begin position="13"/>
        <end position="28"/>
    </location>
</feature>
<dbReference type="GO" id="GO:0005524">
    <property type="term" value="F:ATP binding"/>
    <property type="evidence" value="ECO:0007669"/>
    <property type="project" value="UniProtKB-UniRule"/>
</dbReference>
<feature type="compositionally biased region" description="Polar residues" evidence="8">
    <location>
        <begin position="97"/>
        <end position="113"/>
    </location>
</feature>
<sequence length="956" mass="106207">MASSDVPIENNHISTTTTWGSAATNTITSTPRLLPKPPVTPRGSTKGSLTPLTTTTTTTTTPNSTIANVVNVGKQPPPITNIIRNRIELEEREKENQQNIHLSSPLTSPSSMHNSNTNSYSNEYENSSYLFQDEVEEYKTPPKQSSTSTPTTESSSALPPPPPSLPSSMSKLALKNGKINNNYQKVVTTTMMSPPPPPPITVVRNAPIATIASTASPTVSNSSNTTQPESPRLERYKPLPSVAKYKRDSVVIANLASLPPPQISDMKAFLDIYDNKILIVDSRAFSGSKTVSEQLISRFTLRTLTIDSILGRGCSGCVYLCSENGEKLAVKIVTPTATFAPNVKAEYELMRSLNHDSIMKVHDYFEMLTSLQPGSLFTMKYYENGDLRRLIEDFEKKEKKISIHPENIFMEKQTDHTCKIVLGDFGLAKTIQQSHGLYSIVGTMNYLSPEIVNNSEYGAETDIWSFGVVCYELMTLKSKQVERVVTLRQQGALVNDMLNRYPQEVTMIELIVQMLNKNPSDRPSADEILKQPCMKHFIEMKKVCEHIVQKLTESLAYFQKNYEFEKCVQIKDLLQSISQLRAESCDSSRLRISLFNAYTFLEEKLPENIDLKPTKPKVNLASSPEKQITTKRRSNTKAGVTSPSNQNPPSSNTTITTTTNNQPNFRVTISGDEEFSHHSEESENSSGSTDSSTAVKKNSNANSLELEDPNIIRKRSSSRNTIINQIKGWVGYGTEKEKSFRQTVVIKPPDPNKFQHSHHIGVDDRNRVSGNYPKDFDSVLQDMHMEPVESPIVETPTPVIKEGEEEEEIKPRLHRRSTSLFEKPSLNQSLDEITTVASPTKQRSSTVKSSNSPVPPVEILKDPPNSPPSTTTPSTPSNSEILKISPRFGKAGKLEVSPTPFEITGTPVKSPNTQNGVEIPSIGGAFKLISDRRQQDIIEKNIEEACSSPTVSRRRR</sequence>
<reference evidence="10 11" key="1">
    <citation type="journal article" date="2010" name="Cell">
        <title>The genome of Naegleria gruberi illuminates early eukaryotic versatility.</title>
        <authorList>
            <person name="Fritz-Laylin L.K."/>
            <person name="Prochnik S.E."/>
            <person name="Ginger M.L."/>
            <person name="Dacks J.B."/>
            <person name="Carpenter M.L."/>
            <person name="Field M.C."/>
            <person name="Kuo A."/>
            <person name="Paredez A."/>
            <person name="Chapman J."/>
            <person name="Pham J."/>
            <person name="Shu S."/>
            <person name="Neupane R."/>
            <person name="Cipriano M."/>
            <person name="Mancuso J."/>
            <person name="Tu H."/>
            <person name="Salamov A."/>
            <person name="Lindquist E."/>
            <person name="Shapiro H."/>
            <person name="Lucas S."/>
            <person name="Grigoriev I.V."/>
            <person name="Cande W.Z."/>
            <person name="Fulton C."/>
            <person name="Rokhsar D.S."/>
            <person name="Dawson S.C."/>
        </authorList>
    </citation>
    <scope>NUCLEOTIDE SEQUENCE [LARGE SCALE GENOMIC DNA]</scope>
    <source>
        <strain evidence="10 11">NEG-M</strain>
    </source>
</reference>
<evidence type="ECO:0000256" key="1">
    <source>
        <dbReference type="ARBA" id="ARBA00010886"/>
    </source>
</evidence>
<dbReference type="Proteomes" id="UP000006671">
    <property type="component" value="Unassembled WGS sequence"/>
</dbReference>
<dbReference type="InterPro" id="IPR050660">
    <property type="entry name" value="NEK_Ser/Thr_kinase"/>
</dbReference>
<dbReference type="PROSITE" id="PS00107">
    <property type="entry name" value="PROTEIN_KINASE_ATP"/>
    <property type="match status" value="1"/>
</dbReference>
<dbReference type="PROSITE" id="PS50011">
    <property type="entry name" value="PROTEIN_KINASE_DOM"/>
    <property type="match status" value="1"/>
</dbReference>
<comment type="similarity">
    <text evidence="1">Belongs to the protein kinase superfamily. NEK Ser/Thr protein kinase family. NIMA subfamily.</text>
</comment>
<keyword evidence="5" id="KW-0418">Kinase</keyword>
<evidence type="ECO:0000256" key="2">
    <source>
        <dbReference type="ARBA" id="ARBA00012513"/>
    </source>
</evidence>
<dbReference type="Pfam" id="PF00069">
    <property type="entry name" value="Pkinase"/>
    <property type="match status" value="2"/>
</dbReference>
<evidence type="ECO:0000256" key="7">
    <source>
        <dbReference type="PROSITE-ProRule" id="PRU10141"/>
    </source>
</evidence>
<gene>
    <name evidence="10" type="ORF">NAEGRDRAFT_58002</name>
</gene>
<feature type="compositionally biased region" description="Polar residues" evidence="8">
    <location>
        <begin position="213"/>
        <end position="229"/>
    </location>
</feature>
<feature type="compositionally biased region" description="Low complexity" evidence="8">
    <location>
        <begin position="641"/>
        <end position="664"/>
    </location>
</feature>
<name>D2VEZ5_NAEGR</name>
<feature type="compositionally biased region" description="Low complexity" evidence="8">
    <location>
        <begin position="684"/>
        <end position="693"/>
    </location>
</feature>
<dbReference type="STRING" id="5762.D2VEZ5"/>
<dbReference type="GO" id="GO:0004674">
    <property type="term" value="F:protein serine/threonine kinase activity"/>
    <property type="evidence" value="ECO:0007669"/>
    <property type="project" value="UniProtKB-EC"/>
</dbReference>